<feature type="region of interest" description="Disordered" evidence="1">
    <location>
        <begin position="57"/>
        <end position="80"/>
    </location>
</feature>
<dbReference type="EMBL" id="MN739590">
    <property type="protein sequence ID" value="QHT14822.1"/>
    <property type="molecule type" value="Genomic_DNA"/>
</dbReference>
<organism evidence="2">
    <name type="scientific">viral metagenome</name>
    <dbReference type="NCBI Taxonomy" id="1070528"/>
    <lineage>
        <taxon>unclassified sequences</taxon>
        <taxon>metagenomes</taxon>
        <taxon>organismal metagenomes</taxon>
    </lineage>
</organism>
<proteinExistence type="predicted"/>
<protein>
    <submittedName>
        <fullName evidence="2">Uncharacterized protein</fullName>
    </submittedName>
</protein>
<dbReference type="AlphaFoldDB" id="A0A6C0DEK0"/>
<reference evidence="2" key="1">
    <citation type="journal article" date="2020" name="Nature">
        <title>Giant virus diversity and host interactions through global metagenomics.</title>
        <authorList>
            <person name="Schulz F."/>
            <person name="Roux S."/>
            <person name="Paez-Espino D."/>
            <person name="Jungbluth S."/>
            <person name="Walsh D.A."/>
            <person name="Denef V.J."/>
            <person name="McMahon K.D."/>
            <person name="Konstantinidis K.T."/>
            <person name="Eloe-Fadrosh E.A."/>
            <person name="Kyrpides N.C."/>
            <person name="Woyke T."/>
        </authorList>
    </citation>
    <scope>NUCLEOTIDE SEQUENCE</scope>
    <source>
        <strain evidence="2">GVMAG-M-3300023174-141</strain>
    </source>
</reference>
<name>A0A6C0DEK0_9ZZZZ</name>
<sequence>MGVIPLGSVSTAVCPVDRLDTIREVACEPVFANRRTSFAALDQVLLGTGKSPVMEKHSISQEAVRKGAETRGAGVGTTCS</sequence>
<accession>A0A6C0DEK0</accession>
<evidence type="ECO:0000256" key="1">
    <source>
        <dbReference type="SAM" id="MobiDB-lite"/>
    </source>
</evidence>
<evidence type="ECO:0000313" key="2">
    <source>
        <dbReference type="EMBL" id="QHT14822.1"/>
    </source>
</evidence>
<feature type="compositionally biased region" description="Basic and acidic residues" evidence="1">
    <location>
        <begin position="57"/>
        <end position="69"/>
    </location>
</feature>